<evidence type="ECO:0000256" key="1">
    <source>
        <dbReference type="SAM" id="Phobius"/>
    </source>
</evidence>
<dbReference type="InterPro" id="IPR006860">
    <property type="entry name" value="FecR"/>
</dbReference>
<dbReference type="EMBL" id="FOAF01000002">
    <property type="protein sequence ID" value="SEL57407.1"/>
    <property type="molecule type" value="Genomic_DNA"/>
</dbReference>
<dbReference type="Proteomes" id="UP000199421">
    <property type="component" value="Unassembled WGS sequence"/>
</dbReference>
<proteinExistence type="predicted"/>
<dbReference type="OrthoDB" id="643766at2"/>
<evidence type="ECO:0000259" key="3">
    <source>
        <dbReference type="Pfam" id="PF16344"/>
    </source>
</evidence>
<evidence type="ECO:0000313" key="5">
    <source>
        <dbReference type="Proteomes" id="UP000199421"/>
    </source>
</evidence>
<dbReference type="InterPro" id="IPR011051">
    <property type="entry name" value="RmlC_Cupin_sf"/>
</dbReference>
<dbReference type="GO" id="GO:0016989">
    <property type="term" value="F:sigma factor antagonist activity"/>
    <property type="evidence" value="ECO:0007669"/>
    <property type="project" value="TreeGrafter"/>
</dbReference>
<name>A0A1H7RD94_OLID1</name>
<keyword evidence="5" id="KW-1185">Reference proteome</keyword>
<dbReference type="Pfam" id="PF04773">
    <property type="entry name" value="FecR"/>
    <property type="match status" value="1"/>
</dbReference>
<dbReference type="Gene3D" id="2.60.120.1440">
    <property type="match status" value="1"/>
</dbReference>
<keyword evidence="1" id="KW-1133">Transmembrane helix</keyword>
<dbReference type="InterPro" id="IPR012373">
    <property type="entry name" value="Ferrdict_sens_TM"/>
</dbReference>
<dbReference type="PANTHER" id="PTHR30273:SF2">
    <property type="entry name" value="PROTEIN FECR"/>
    <property type="match status" value="1"/>
</dbReference>
<protein>
    <submittedName>
        <fullName evidence="4">FecR family protein</fullName>
    </submittedName>
</protein>
<organism evidence="4 5">
    <name type="scientific">Olivibacter domesticus</name>
    <name type="common">Pseudosphingobacterium domesticum</name>
    <dbReference type="NCBI Taxonomy" id="407022"/>
    <lineage>
        <taxon>Bacteria</taxon>
        <taxon>Pseudomonadati</taxon>
        <taxon>Bacteroidota</taxon>
        <taxon>Sphingobacteriia</taxon>
        <taxon>Sphingobacteriales</taxon>
        <taxon>Sphingobacteriaceae</taxon>
        <taxon>Olivibacter</taxon>
    </lineage>
</organism>
<keyword evidence="1" id="KW-0812">Transmembrane</keyword>
<keyword evidence="1" id="KW-0472">Membrane</keyword>
<feature type="domain" description="FecR protein" evidence="2">
    <location>
        <begin position="111"/>
        <end position="205"/>
    </location>
</feature>
<gene>
    <name evidence="4" type="ORF">SAMN05661044_02915</name>
</gene>
<dbReference type="PIRSF" id="PIRSF018266">
    <property type="entry name" value="FecR"/>
    <property type="match status" value="1"/>
</dbReference>
<dbReference type="SUPFAM" id="SSF51182">
    <property type="entry name" value="RmlC-like cupins"/>
    <property type="match status" value="1"/>
</dbReference>
<reference evidence="5" key="1">
    <citation type="submission" date="2016-10" db="EMBL/GenBank/DDBJ databases">
        <authorList>
            <person name="Varghese N."/>
            <person name="Submissions S."/>
        </authorList>
    </citation>
    <scope>NUCLEOTIDE SEQUENCE [LARGE SCALE GENOMIC DNA]</scope>
    <source>
        <strain evidence="5">DSM 18733</strain>
    </source>
</reference>
<dbReference type="Gene3D" id="3.55.50.30">
    <property type="match status" value="1"/>
</dbReference>
<dbReference type="AlphaFoldDB" id="A0A1H7RD94"/>
<dbReference type="STRING" id="407022.SAMN05661044_02915"/>
<dbReference type="PANTHER" id="PTHR30273">
    <property type="entry name" value="PERIPLASMIC SIGNAL SENSOR AND SIGMA FACTOR ACTIVATOR FECR-RELATED"/>
    <property type="match status" value="1"/>
</dbReference>
<evidence type="ECO:0000313" key="4">
    <source>
        <dbReference type="EMBL" id="SEL57407.1"/>
    </source>
</evidence>
<sequence>MEEKSRNILIRYIAGKASAKEIAMAKEWIAASEEHELAYIQLYEKWHRGLATYHKCIDTEKAYRRFMTENNAVGSCRRNRQLLLYAASTLLIISVGLTFFLLRNKSQWHEVVVAKGQTKEIKLPDGTLVFINAGSRLAYNKEFGRAERSVVLNGEARFDIVESKNDIPFIVKAGGFTVRDIGTVFTVKAYAEDKVFESVVLEGKISVEGRLPGNEDGNKKVFVAANQVLRIKHVGDAVVDRAPKKGKLVERLSPVQLMDVTTDKQKVYNGWMNNIVAFDDTSFDDICRILGRKFNVKIHLDNEELAAYHYTGMFKNPKGIDEILAIIKKTTPITYQITEKDIFIKKEPY</sequence>
<dbReference type="InterPro" id="IPR032508">
    <property type="entry name" value="FecR_C"/>
</dbReference>
<accession>A0A1H7RD94</accession>
<dbReference type="RefSeq" id="WP_093325622.1">
    <property type="nucleotide sequence ID" value="NZ_FOAF01000002.1"/>
</dbReference>
<feature type="transmembrane region" description="Helical" evidence="1">
    <location>
        <begin position="82"/>
        <end position="102"/>
    </location>
</feature>
<dbReference type="Pfam" id="PF16344">
    <property type="entry name" value="FecR_C"/>
    <property type="match status" value="1"/>
</dbReference>
<evidence type="ECO:0000259" key="2">
    <source>
        <dbReference type="Pfam" id="PF04773"/>
    </source>
</evidence>
<feature type="domain" description="Protein FecR C-terminal" evidence="3">
    <location>
        <begin position="277"/>
        <end position="344"/>
    </location>
</feature>